<sequence length="1287" mass="143396">MDAPLGSTVDDEFGEAILGVSFAENSLSEYAETSIQASDALNINTEIDSEEMQLQLFSLACNEHMKFNQSRNTEDLNRTIALYCFALSKIPEDSELHPKALFNLSCTLEDRFREGGLLRDLDQAISVNQAARDLLSPTDGTQLLYLDNLAARLKIRFDQTKELEDLDEVIEARRDILELDTVPPASRHVFLRKLARAYESRFEEIREREDLDEAISLYRECIELVASSESQTDLTLSLRSLADALVELYGETGQESNLDEAVMLFRQTLDLDDPSVEGRSTSLHNLAYALKMRFDQSGQQQDLEESIKLHKQMLELLPAHHRSRSTSIINLANAIMAQYEQTGHESDLEEAIQMYQEGRTLEQEVSGPPSESEYMAVNNLAAALQYRFELTGQRDDLDESILLHRSNLELLPARHPRRPEYLTNLANSLNTLCRQTGHRGTMDEAILAYRQAFELFPPSHPVRSRFVNNLAQTLLLRFEQTGRQSDYEEAVALHRKALELHPGSHPARVHSLNNLADTLMATTRIEDREIEERRVEEAIGLYREALELCDSYPSSRATVLNSLASTLLVRLKRTSAEDNLDEAVLRYREALALLPSSSPSQPLYVSNLGHAFHSRFKHTGAQDDLVEAVALKKKAIGLFPSPHRQRYVCFTDLGNLFTLAYIRMEDPAHLEEAMSSYKLALQNASHSVSSIHSIADTWSYRADRLDHSSALEAYNAALQSLSQMASLSLDIYSRQRVIQTARDGLATRAAWYAIRKGHFDKAIEFLEGGRVIFWSQALHLRTSFDRLRDTAPELAHRLQGIITELEHASYCSTLSTDPTLDNKSKMSLEVQEARFRKLDEEWSKGLNDARNIPGFEDFLQARRLITLQAAAAQCPVVFLVPSKESSDCLIMTTSTIRHIHFSGLSEETLRNLVNMTKLACSQGPATRFKARNDGNNASLDESVDVYSNLIPEEMARAKGAFGGRRSKPSSSNLFEYILKTLWLEVVKPVIKALNLQKSESPKVLKWCPTGVFSFLPIHAAGLYDSDYGSLECASDYMVSSYTPTVGLLLPSIKDELVPGPQQPFQMMVVVDVQLPSASIELERIKAQVPTDHLVEFGSRDASSANVDAVCSNLRSASIAHFACHGVQDHSNPLDSSLLVNDGKLSIAKIMQQSVPSGSLAFLCACETAMGDVSTPDEAMSVGACLLFSGYRSVVATMCTPDEAMSVGACLLFSGYRSVVATMWEIADADGPNVADAFYEELFKGGDGKPASQPDMSKSALALHMATRKLRLSGVGYNRWVPFIHMGQ</sequence>
<name>A0A409WR51_PSICY</name>
<dbReference type="Proteomes" id="UP000283269">
    <property type="component" value="Unassembled WGS sequence"/>
</dbReference>
<dbReference type="SUPFAM" id="SSF48452">
    <property type="entry name" value="TPR-like"/>
    <property type="match status" value="2"/>
</dbReference>
<dbReference type="InterPro" id="IPR024983">
    <property type="entry name" value="CHAT_dom"/>
</dbReference>
<protein>
    <recommendedName>
        <fullName evidence="1">CHAT domain-containing protein</fullName>
    </recommendedName>
</protein>
<reference evidence="2 3" key="1">
    <citation type="journal article" date="2018" name="Evol. Lett.">
        <title>Horizontal gene cluster transfer increased hallucinogenic mushroom diversity.</title>
        <authorList>
            <person name="Reynolds H.T."/>
            <person name="Vijayakumar V."/>
            <person name="Gluck-Thaler E."/>
            <person name="Korotkin H.B."/>
            <person name="Matheny P.B."/>
            <person name="Slot J.C."/>
        </authorList>
    </citation>
    <scope>NUCLEOTIDE SEQUENCE [LARGE SCALE GENOMIC DNA]</scope>
    <source>
        <strain evidence="2 3">2631</strain>
    </source>
</reference>
<keyword evidence="3" id="KW-1185">Reference proteome</keyword>
<evidence type="ECO:0000313" key="3">
    <source>
        <dbReference type="Proteomes" id="UP000283269"/>
    </source>
</evidence>
<dbReference type="Gene3D" id="1.25.40.10">
    <property type="entry name" value="Tetratricopeptide repeat domain"/>
    <property type="match status" value="4"/>
</dbReference>
<dbReference type="Pfam" id="PF12770">
    <property type="entry name" value="CHAT"/>
    <property type="match status" value="1"/>
</dbReference>
<feature type="domain" description="CHAT" evidence="1">
    <location>
        <begin position="978"/>
        <end position="1196"/>
    </location>
</feature>
<dbReference type="PANTHER" id="PTHR19959:SF119">
    <property type="entry name" value="FUNGAL LIPASE-LIKE DOMAIN-CONTAINING PROTEIN"/>
    <property type="match status" value="1"/>
</dbReference>
<organism evidence="2 3">
    <name type="scientific">Psilocybe cyanescens</name>
    <dbReference type="NCBI Taxonomy" id="93625"/>
    <lineage>
        <taxon>Eukaryota</taxon>
        <taxon>Fungi</taxon>
        <taxon>Dikarya</taxon>
        <taxon>Basidiomycota</taxon>
        <taxon>Agaricomycotina</taxon>
        <taxon>Agaricomycetes</taxon>
        <taxon>Agaricomycetidae</taxon>
        <taxon>Agaricales</taxon>
        <taxon>Agaricineae</taxon>
        <taxon>Strophariaceae</taxon>
        <taxon>Psilocybe</taxon>
    </lineage>
</organism>
<accession>A0A409WR51</accession>
<dbReference type="OrthoDB" id="9991317at2759"/>
<gene>
    <name evidence="2" type="ORF">CVT25_014485</name>
</gene>
<dbReference type="PANTHER" id="PTHR19959">
    <property type="entry name" value="KINESIN LIGHT CHAIN"/>
    <property type="match status" value="1"/>
</dbReference>
<dbReference type="InParanoid" id="A0A409WR51"/>
<dbReference type="STRING" id="93625.A0A409WR51"/>
<proteinExistence type="predicted"/>
<comment type="caution">
    <text evidence="2">The sequence shown here is derived from an EMBL/GenBank/DDBJ whole genome shotgun (WGS) entry which is preliminary data.</text>
</comment>
<evidence type="ECO:0000259" key="1">
    <source>
        <dbReference type="Pfam" id="PF12770"/>
    </source>
</evidence>
<dbReference type="InterPro" id="IPR011990">
    <property type="entry name" value="TPR-like_helical_dom_sf"/>
</dbReference>
<evidence type="ECO:0000313" key="2">
    <source>
        <dbReference type="EMBL" id="PPQ81025.1"/>
    </source>
</evidence>
<dbReference type="EMBL" id="NHYD01003289">
    <property type="protein sequence ID" value="PPQ81025.1"/>
    <property type="molecule type" value="Genomic_DNA"/>
</dbReference>